<dbReference type="Proteomes" id="UP000274504">
    <property type="component" value="Unassembled WGS sequence"/>
</dbReference>
<dbReference type="EMBL" id="UYSG01000907">
    <property type="protein sequence ID" value="VDL28377.1"/>
    <property type="molecule type" value="Genomic_DNA"/>
</dbReference>
<evidence type="ECO:0000313" key="4">
    <source>
        <dbReference type="Proteomes" id="UP000274504"/>
    </source>
</evidence>
<evidence type="ECO:0000313" key="3">
    <source>
        <dbReference type="EMBL" id="VUZ43652.1"/>
    </source>
</evidence>
<dbReference type="WBParaSite" id="HDID_0000317301-mRNA-1">
    <property type="protein sequence ID" value="HDID_0000317301-mRNA-1"/>
    <property type="gene ID" value="HDID_0000317301"/>
</dbReference>
<evidence type="ECO:0000313" key="2">
    <source>
        <dbReference type="EMBL" id="VDL28377.1"/>
    </source>
</evidence>
<organism evidence="6">
    <name type="scientific">Hymenolepis diminuta</name>
    <name type="common">Rat tapeworm</name>
    <dbReference type="NCBI Taxonomy" id="6216"/>
    <lineage>
        <taxon>Eukaryota</taxon>
        <taxon>Metazoa</taxon>
        <taxon>Spiralia</taxon>
        <taxon>Lophotrochozoa</taxon>
        <taxon>Platyhelminthes</taxon>
        <taxon>Cestoda</taxon>
        <taxon>Eucestoda</taxon>
        <taxon>Cyclophyllidea</taxon>
        <taxon>Hymenolepididae</taxon>
        <taxon>Hymenolepis</taxon>
    </lineage>
</organism>
<feature type="signal peptide" evidence="1">
    <location>
        <begin position="1"/>
        <end position="16"/>
    </location>
</feature>
<evidence type="ECO:0000313" key="5">
    <source>
        <dbReference type="Proteomes" id="UP000321570"/>
    </source>
</evidence>
<reference evidence="6" key="1">
    <citation type="submission" date="2017-02" db="UniProtKB">
        <authorList>
            <consortium name="WormBaseParasite"/>
        </authorList>
    </citation>
    <scope>IDENTIFICATION</scope>
</reference>
<accession>A0A0R3SEH9</accession>
<proteinExistence type="predicted"/>
<dbReference type="Proteomes" id="UP000321570">
    <property type="component" value="Unassembled WGS sequence"/>
</dbReference>
<keyword evidence="1" id="KW-0732">Signal</keyword>
<evidence type="ECO:0000256" key="1">
    <source>
        <dbReference type="SAM" id="SignalP"/>
    </source>
</evidence>
<dbReference type="AlphaFoldDB" id="A0A0R3SEH9"/>
<keyword evidence="5" id="KW-1185">Reference proteome</keyword>
<reference evidence="3 5" key="3">
    <citation type="submission" date="2019-07" db="EMBL/GenBank/DDBJ databases">
        <authorList>
            <person name="Jastrzebski P J."/>
            <person name="Paukszto L."/>
            <person name="Jastrzebski P J."/>
        </authorList>
    </citation>
    <scope>NUCLEOTIDE SEQUENCE [LARGE SCALE GENOMIC DNA]</scope>
    <source>
        <strain evidence="3 5">WMS-il1</strain>
    </source>
</reference>
<dbReference type="EMBL" id="CABIJS010000111">
    <property type="protein sequence ID" value="VUZ43652.1"/>
    <property type="molecule type" value="Genomic_DNA"/>
</dbReference>
<name>A0A0R3SEH9_HYMDI</name>
<reference evidence="2 4" key="2">
    <citation type="submission" date="2018-11" db="EMBL/GenBank/DDBJ databases">
        <authorList>
            <consortium name="Pathogen Informatics"/>
        </authorList>
    </citation>
    <scope>NUCLEOTIDE SEQUENCE [LARGE SCALE GENOMIC DNA]</scope>
</reference>
<gene>
    <name evidence="2" type="ORF">HDID_LOCUS3171</name>
    <name evidence="3" type="ORF">WMSIL1_LOCUS3961</name>
</gene>
<protein>
    <submittedName>
        <fullName evidence="6">Secreted protein</fullName>
    </submittedName>
</protein>
<sequence>MISIPILIAIVVSVNAKVKRADPALRAVEECTILAAEYEAIDLDECYQYHYERFKIEIGNATDKDDFDPYKEEIDQSGDLDPWLNFTLSFLAYLVDALVSIYPKQKQNKTM</sequence>
<feature type="chain" id="PRO_5044546525" evidence="1">
    <location>
        <begin position="17"/>
        <end position="111"/>
    </location>
</feature>
<evidence type="ECO:0000313" key="6">
    <source>
        <dbReference type="WBParaSite" id="HDID_0000317301-mRNA-1"/>
    </source>
</evidence>